<dbReference type="GO" id="GO:0008721">
    <property type="term" value="F:D-serine ammonia-lyase activity"/>
    <property type="evidence" value="ECO:0007669"/>
    <property type="project" value="TreeGrafter"/>
</dbReference>
<reference evidence="1 2" key="1">
    <citation type="submission" date="2018-08" db="EMBL/GenBank/DDBJ databases">
        <title>Recombination of ecologically and evolutionarily significant loci maintains genetic cohesion in the Pseudomonas syringae species complex.</title>
        <authorList>
            <person name="Dillon M."/>
            <person name="Thakur S."/>
            <person name="Almeida R.N.D."/>
            <person name="Weir B.S."/>
            <person name="Guttman D.S."/>
        </authorList>
    </citation>
    <scope>NUCLEOTIDE SEQUENCE [LARGE SCALE GENOMIC DNA]</scope>
    <source>
        <strain evidence="1 2">ICMP 3555</strain>
    </source>
</reference>
<dbReference type="AlphaFoldDB" id="A0A3M4ALW9"/>
<dbReference type="PANTHER" id="PTHR28004:SF2">
    <property type="entry name" value="D-SERINE DEHYDRATASE"/>
    <property type="match status" value="1"/>
</dbReference>
<gene>
    <name evidence="1" type="ORF">ALQ29_05310</name>
</gene>
<dbReference type="InterPro" id="IPR051466">
    <property type="entry name" value="D-amino_acid_metab_enzyme"/>
</dbReference>
<proteinExistence type="predicted"/>
<organism evidence="1 2">
    <name type="scientific">Pseudomonas marginalis pv. marginalis</name>
    <dbReference type="NCBI Taxonomy" id="97473"/>
    <lineage>
        <taxon>Bacteria</taxon>
        <taxon>Pseudomonadati</taxon>
        <taxon>Pseudomonadota</taxon>
        <taxon>Gammaproteobacteria</taxon>
        <taxon>Pseudomonadales</taxon>
        <taxon>Pseudomonadaceae</taxon>
        <taxon>Pseudomonas</taxon>
    </lineage>
</organism>
<dbReference type="Gene3D" id="3.20.20.10">
    <property type="entry name" value="Alanine racemase"/>
    <property type="match status" value="1"/>
</dbReference>
<feature type="non-terminal residue" evidence="1">
    <location>
        <position position="82"/>
    </location>
</feature>
<comment type="caution">
    <text evidence="1">The sequence shown here is derived from an EMBL/GenBank/DDBJ whole genome shotgun (WGS) entry which is preliminary data.</text>
</comment>
<dbReference type="PANTHER" id="PTHR28004">
    <property type="entry name" value="ZGC:162816-RELATED"/>
    <property type="match status" value="1"/>
</dbReference>
<dbReference type="SUPFAM" id="SSF51419">
    <property type="entry name" value="PLP-binding barrel"/>
    <property type="match status" value="1"/>
</dbReference>
<keyword evidence="2" id="KW-1185">Reference proteome</keyword>
<accession>A0A3M4ALW9</accession>
<evidence type="ECO:0000313" key="2">
    <source>
        <dbReference type="Proteomes" id="UP000276587"/>
    </source>
</evidence>
<sequence length="82" mass="8878">MSRVQPEPRHSSPAMPTPIAALDTPAALIDIPRMQHNIQCMQQRMNTLGVRLRPHIKTSKCLPVIQAQLAAGASGVTVSTLK</sequence>
<dbReference type="GO" id="GO:0036088">
    <property type="term" value="P:D-serine catabolic process"/>
    <property type="evidence" value="ECO:0007669"/>
    <property type="project" value="TreeGrafter"/>
</dbReference>
<dbReference type="EMBL" id="RBQF01000221">
    <property type="protein sequence ID" value="RMP07254.1"/>
    <property type="molecule type" value="Genomic_DNA"/>
</dbReference>
<evidence type="ECO:0000313" key="1">
    <source>
        <dbReference type="EMBL" id="RMP07254.1"/>
    </source>
</evidence>
<dbReference type="Proteomes" id="UP000276587">
    <property type="component" value="Unassembled WGS sequence"/>
</dbReference>
<name>A0A3M4ALW9_PSEMA</name>
<dbReference type="InterPro" id="IPR029066">
    <property type="entry name" value="PLP-binding_barrel"/>
</dbReference>
<protein>
    <submittedName>
        <fullName evidence="1">Uncharacterized protein</fullName>
    </submittedName>
</protein>